<reference evidence="4" key="1">
    <citation type="submission" date="2016-03" db="EMBL/GenBank/DDBJ databases">
        <authorList>
            <person name="Devillers Hugo."/>
        </authorList>
    </citation>
    <scope>NUCLEOTIDE SEQUENCE [LARGE SCALE GENOMIC DNA]</scope>
</reference>
<name>A0A1G4JXL6_9SACH</name>
<evidence type="ECO:0000256" key="2">
    <source>
        <dbReference type="SAM" id="MobiDB-lite"/>
    </source>
</evidence>
<dbReference type="InterPro" id="IPR037992">
    <property type="entry name" value="TRAPPC6/Trs33"/>
</dbReference>
<dbReference type="CDD" id="cd14944">
    <property type="entry name" value="TRAPPC6A_Trs33"/>
    <property type="match status" value="1"/>
</dbReference>
<dbReference type="SUPFAM" id="SSF111126">
    <property type="entry name" value="Ligand-binding domain in the NO signalling and Golgi transport"/>
    <property type="match status" value="1"/>
</dbReference>
<dbReference type="EMBL" id="LT598451">
    <property type="protein sequence ID" value="SCU95844.1"/>
    <property type="molecule type" value="Genomic_DNA"/>
</dbReference>
<evidence type="ECO:0000313" key="3">
    <source>
        <dbReference type="EMBL" id="SCU95844.1"/>
    </source>
</evidence>
<dbReference type="Pfam" id="PF04051">
    <property type="entry name" value="TRAPP"/>
    <property type="match status" value="1"/>
</dbReference>
<dbReference type="GO" id="GO:0005802">
    <property type="term" value="C:trans-Golgi network"/>
    <property type="evidence" value="ECO:0007669"/>
    <property type="project" value="TreeGrafter"/>
</dbReference>
<accession>A0A1G4JXL6</accession>
<protein>
    <submittedName>
        <fullName evidence="3">LANO_0E11584g1_1</fullName>
    </submittedName>
</protein>
<comment type="similarity">
    <text evidence="1">Belongs to the TRAPP small subunits family. BET3 subfamily.</text>
</comment>
<dbReference type="Gene3D" id="3.30.1380.20">
    <property type="entry name" value="Trafficking protein particle complex subunit 3"/>
    <property type="match status" value="1"/>
</dbReference>
<feature type="compositionally biased region" description="Polar residues" evidence="2">
    <location>
        <begin position="53"/>
        <end position="65"/>
    </location>
</feature>
<dbReference type="OrthoDB" id="941624at2759"/>
<dbReference type="InterPro" id="IPR007194">
    <property type="entry name" value="TRAPP_component"/>
</dbReference>
<dbReference type="GO" id="GO:0030008">
    <property type="term" value="C:TRAPP complex"/>
    <property type="evidence" value="ECO:0007669"/>
    <property type="project" value="TreeGrafter"/>
</dbReference>
<dbReference type="GO" id="GO:0006888">
    <property type="term" value="P:endoplasmic reticulum to Golgi vesicle-mediated transport"/>
    <property type="evidence" value="ECO:0007669"/>
    <property type="project" value="TreeGrafter"/>
</dbReference>
<dbReference type="Proteomes" id="UP000189911">
    <property type="component" value="Chromosome E"/>
</dbReference>
<evidence type="ECO:0000256" key="1">
    <source>
        <dbReference type="ARBA" id="ARBA00006218"/>
    </source>
</evidence>
<dbReference type="AlphaFoldDB" id="A0A1G4JXL6"/>
<dbReference type="InterPro" id="IPR024096">
    <property type="entry name" value="NO_sig/Golgi_transp_ligand-bd"/>
</dbReference>
<gene>
    <name evidence="3" type="ORF">LANO_0E11584G</name>
</gene>
<evidence type="ECO:0000313" key="4">
    <source>
        <dbReference type="Proteomes" id="UP000189911"/>
    </source>
</evidence>
<organism evidence="3 4">
    <name type="scientific">Lachancea nothofagi CBS 11611</name>
    <dbReference type="NCBI Taxonomy" id="1266666"/>
    <lineage>
        <taxon>Eukaryota</taxon>
        <taxon>Fungi</taxon>
        <taxon>Dikarya</taxon>
        <taxon>Ascomycota</taxon>
        <taxon>Saccharomycotina</taxon>
        <taxon>Saccharomycetes</taxon>
        <taxon>Saccharomycetales</taxon>
        <taxon>Saccharomycetaceae</taxon>
        <taxon>Lachancea</taxon>
    </lineage>
</organism>
<sequence length="254" mass="28849">MDSNQTPEMSEHQRQQLQFQLFQESLPKVNEMVYWMLLNETVPLAISVENNLSKSSTSEPEASQSLERELDSKLTLSPTNDLPSHKLLQQYLTADEEKQAKIKQRLSNTGFLLGQKLSQLLIFSNNPNISFKNMDLLTVMKFVCRDVWRQMYGKQIDNLKTNHRGTFYLLDYNYKPIESFALEENLSAQEHTLIEPYLEIPCGVIRGVLESLGFQEEGQVVCNATIVEPPESSGTTITGTPPAISFNVQVLSTQ</sequence>
<feature type="region of interest" description="Disordered" evidence="2">
    <location>
        <begin position="53"/>
        <end position="78"/>
    </location>
</feature>
<dbReference type="PANTHER" id="PTHR12817:SF0">
    <property type="entry name" value="GEO08327P1"/>
    <property type="match status" value="1"/>
</dbReference>
<dbReference type="PANTHER" id="PTHR12817">
    <property type="entry name" value="TRAFFICKING PROTEIN PARTICLE COMPLEX SUBUNIT 6B"/>
    <property type="match status" value="1"/>
</dbReference>
<dbReference type="GO" id="GO:0005801">
    <property type="term" value="C:cis-Golgi network"/>
    <property type="evidence" value="ECO:0007669"/>
    <property type="project" value="TreeGrafter"/>
</dbReference>
<keyword evidence="4" id="KW-1185">Reference proteome</keyword>
<proteinExistence type="inferred from homology"/>